<evidence type="ECO:0000256" key="1">
    <source>
        <dbReference type="SAM" id="MobiDB-lite"/>
    </source>
</evidence>
<feature type="compositionally biased region" description="Basic residues" evidence="1">
    <location>
        <begin position="37"/>
        <end position="50"/>
    </location>
</feature>
<dbReference type="EMBL" id="AP028923">
    <property type="protein sequence ID" value="BET03155.1"/>
    <property type="molecule type" value="Genomic_DNA"/>
</dbReference>
<sequence>MTKTIARTNVKTIPPITILLLDDITIAILALTTSRRTRHNARNGNRRSRGITRSSHPILPDIGFPLKTGR</sequence>
<feature type="region of interest" description="Disordered" evidence="1">
    <location>
        <begin position="37"/>
        <end position="70"/>
    </location>
</feature>
<name>A0ABN7BH89_9HEMI</name>
<accession>A0ABN7BH89</accession>
<dbReference type="Proteomes" id="UP001307889">
    <property type="component" value="Chromosome 15"/>
</dbReference>
<evidence type="ECO:0000313" key="2">
    <source>
        <dbReference type="EMBL" id="BET03155.1"/>
    </source>
</evidence>
<keyword evidence="3" id="KW-1185">Reference proteome</keyword>
<gene>
    <name evidence="2" type="ORF">NTJ_15973</name>
</gene>
<proteinExistence type="predicted"/>
<evidence type="ECO:0000313" key="3">
    <source>
        <dbReference type="Proteomes" id="UP001307889"/>
    </source>
</evidence>
<organism evidence="2 3">
    <name type="scientific">Nesidiocoris tenuis</name>
    <dbReference type="NCBI Taxonomy" id="355587"/>
    <lineage>
        <taxon>Eukaryota</taxon>
        <taxon>Metazoa</taxon>
        <taxon>Ecdysozoa</taxon>
        <taxon>Arthropoda</taxon>
        <taxon>Hexapoda</taxon>
        <taxon>Insecta</taxon>
        <taxon>Pterygota</taxon>
        <taxon>Neoptera</taxon>
        <taxon>Paraneoptera</taxon>
        <taxon>Hemiptera</taxon>
        <taxon>Heteroptera</taxon>
        <taxon>Panheteroptera</taxon>
        <taxon>Cimicomorpha</taxon>
        <taxon>Miridae</taxon>
        <taxon>Dicyphina</taxon>
        <taxon>Nesidiocoris</taxon>
    </lineage>
</organism>
<protein>
    <submittedName>
        <fullName evidence="2">Uncharacterized protein</fullName>
    </submittedName>
</protein>
<reference evidence="2 3" key="1">
    <citation type="submission" date="2023-09" db="EMBL/GenBank/DDBJ databases">
        <title>Nesidiocoris tenuis whole genome shotgun sequence.</title>
        <authorList>
            <person name="Shibata T."/>
            <person name="Shimoda M."/>
            <person name="Kobayashi T."/>
            <person name="Uehara T."/>
        </authorList>
    </citation>
    <scope>NUCLEOTIDE SEQUENCE [LARGE SCALE GENOMIC DNA]</scope>
    <source>
        <strain evidence="2 3">Japan</strain>
    </source>
</reference>